<proteinExistence type="predicted"/>
<reference evidence="1" key="1">
    <citation type="submission" date="2018-05" db="EMBL/GenBank/DDBJ databases">
        <authorList>
            <person name="Lanie J.A."/>
            <person name="Ng W.-L."/>
            <person name="Kazmierczak K.M."/>
            <person name="Andrzejewski T.M."/>
            <person name="Davidsen T.M."/>
            <person name="Wayne K.J."/>
            <person name="Tettelin H."/>
            <person name="Glass J.I."/>
            <person name="Rusch D."/>
            <person name="Podicherti R."/>
            <person name="Tsui H.-C.T."/>
            <person name="Winkler M.E."/>
        </authorList>
    </citation>
    <scope>NUCLEOTIDE SEQUENCE</scope>
</reference>
<gene>
    <name evidence="1" type="ORF">METZ01_LOCUS384751</name>
</gene>
<dbReference type="AlphaFoldDB" id="A0A382UCY7"/>
<sequence>MNIVQGSHHVKRLLRDIIAMPIENGFESFN</sequence>
<accession>A0A382UCY7</accession>
<organism evidence="1">
    <name type="scientific">marine metagenome</name>
    <dbReference type="NCBI Taxonomy" id="408172"/>
    <lineage>
        <taxon>unclassified sequences</taxon>
        <taxon>metagenomes</taxon>
        <taxon>ecological metagenomes</taxon>
    </lineage>
</organism>
<protein>
    <submittedName>
        <fullName evidence="1">Uncharacterized protein</fullName>
    </submittedName>
</protein>
<name>A0A382UCY7_9ZZZZ</name>
<feature type="non-terminal residue" evidence="1">
    <location>
        <position position="30"/>
    </location>
</feature>
<evidence type="ECO:0000313" key="1">
    <source>
        <dbReference type="EMBL" id="SVD31897.1"/>
    </source>
</evidence>
<dbReference type="EMBL" id="UINC01143147">
    <property type="protein sequence ID" value="SVD31897.1"/>
    <property type="molecule type" value="Genomic_DNA"/>
</dbReference>